<protein>
    <submittedName>
        <fullName evidence="1">Uncharacterized protein</fullName>
    </submittedName>
</protein>
<accession>A0ACA8Z8V8</accession>
<dbReference type="Proteomes" id="UP000501793">
    <property type="component" value="Chromosome"/>
</dbReference>
<sequence>MIEERFARLRAVIEAWETWEAERGKEFQDLFERGDESAIRRLMEEMQTLRRRRRALEAFVQRWAEGGSRSVGGRGDGWLGRCTHPERWKAWKVGAGAWRLPDGH</sequence>
<dbReference type="EMBL" id="LR792684">
    <property type="protein sequence ID" value="CAB3391946.1"/>
    <property type="molecule type" value="Genomic_DNA"/>
</dbReference>
<evidence type="ECO:0000313" key="1">
    <source>
        <dbReference type="EMBL" id="CAB3391946.1"/>
    </source>
</evidence>
<name>A0ACA8Z8V8_9BACL</name>
<organism evidence="1 2">
    <name type="scientific">Kyrpidia spormannii</name>
    <dbReference type="NCBI Taxonomy" id="2055160"/>
    <lineage>
        <taxon>Bacteria</taxon>
        <taxon>Bacillati</taxon>
        <taxon>Bacillota</taxon>
        <taxon>Bacilli</taxon>
        <taxon>Bacillales</taxon>
        <taxon>Alicyclobacillaceae</taxon>
        <taxon>Kyrpidia</taxon>
    </lineage>
</organism>
<gene>
    <name evidence="1" type="ORF">FAVT5_1626</name>
</gene>
<proteinExistence type="predicted"/>
<keyword evidence="2" id="KW-1185">Reference proteome</keyword>
<reference evidence="1" key="1">
    <citation type="submission" date="2020-04" db="EMBL/GenBank/DDBJ databases">
        <authorList>
            <person name="Hogendoorn C."/>
        </authorList>
    </citation>
    <scope>NUCLEOTIDE SEQUENCE</scope>
    <source>
        <strain evidence="1">FAVT5</strain>
    </source>
</reference>
<evidence type="ECO:0000313" key="2">
    <source>
        <dbReference type="Proteomes" id="UP000501793"/>
    </source>
</evidence>